<evidence type="ECO:0000313" key="1">
    <source>
        <dbReference type="EMBL" id="KRK94584.1"/>
    </source>
</evidence>
<name>A0A0R1LGK9_9LACO</name>
<keyword evidence="2" id="KW-1185">Reference proteome</keyword>
<dbReference type="Proteomes" id="UP000051955">
    <property type="component" value="Unassembled WGS sequence"/>
</dbReference>
<protein>
    <submittedName>
        <fullName evidence="1">Uncharacterized protein</fullName>
    </submittedName>
</protein>
<organism evidence="1 2">
    <name type="scientific">Levilactobacillus acidifarinae DSM 19394 = JCM 15949</name>
    <dbReference type="NCBI Taxonomy" id="1423715"/>
    <lineage>
        <taxon>Bacteria</taxon>
        <taxon>Bacillati</taxon>
        <taxon>Bacillota</taxon>
        <taxon>Bacilli</taxon>
        <taxon>Lactobacillales</taxon>
        <taxon>Lactobacillaceae</taxon>
        <taxon>Levilactobacillus</taxon>
    </lineage>
</organism>
<dbReference type="AlphaFoldDB" id="A0A0R1LGK9"/>
<gene>
    <name evidence="1" type="ORF">FD25_GL000554</name>
</gene>
<dbReference type="RefSeq" id="WP_057803653.1">
    <property type="nucleotide sequence ID" value="NZ_AZDV01000026.1"/>
</dbReference>
<proteinExistence type="predicted"/>
<dbReference type="STRING" id="1423715.FD25_GL000554"/>
<reference evidence="1 2" key="1">
    <citation type="journal article" date="2015" name="Genome Announc.">
        <title>Expanding the biotechnology potential of lactobacilli through comparative genomics of 213 strains and associated genera.</title>
        <authorList>
            <person name="Sun Z."/>
            <person name="Harris H.M."/>
            <person name="McCann A."/>
            <person name="Guo C."/>
            <person name="Argimon S."/>
            <person name="Zhang W."/>
            <person name="Yang X."/>
            <person name="Jeffery I.B."/>
            <person name="Cooney J.C."/>
            <person name="Kagawa T.F."/>
            <person name="Liu W."/>
            <person name="Song Y."/>
            <person name="Salvetti E."/>
            <person name="Wrobel A."/>
            <person name="Rasinkangas P."/>
            <person name="Parkhill J."/>
            <person name="Rea M.C."/>
            <person name="O'Sullivan O."/>
            <person name="Ritari J."/>
            <person name="Douillard F.P."/>
            <person name="Paul Ross R."/>
            <person name="Yang R."/>
            <person name="Briner A.E."/>
            <person name="Felis G.E."/>
            <person name="de Vos W.M."/>
            <person name="Barrangou R."/>
            <person name="Klaenhammer T.R."/>
            <person name="Caufield P.W."/>
            <person name="Cui Y."/>
            <person name="Zhang H."/>
            <person name="O'Toole P.W."/>
        </authorList>
    </citation>
    <scope>NUCLEOTIDE SEQUENCE [LARGE SCALE GENOMIC DNA]</scope>
    <source>
        <strain evidence="1 2">DSM 19394</strain>
    </source>
</reference>
<evidence type="ECO:0000313" key="2">
    <source>
        <dbReference type="Proteomes" id="UP000051955"/>
    </source>
</evidence>
<accession>A0A0R1LGK9</accession>
<comment type="caution">
    <text evidence="1">The sequence shown here is derived from an EMBL/GenBank/DDBJ whole genome shotgun (WGS) entry which is preliminary data.</text>
</comment>
<sequence>MVTHLRGTERTIVNQLIDRNLFTSTLTAQTTKATADAVKALKRTVVQQHVNHFLQELVGTIPENYQENLVWLVGPPREDAETVHILLATLKAVINVPELQGNRADRSVLTQTIVRQVHSEVPQLAEREIHRQITQLFVERFQLFTPDMPEYVPSNQDQEVIEYWNVDPDFNRIAQALVTHLLAKQETPPLTALQRLNRALLIKRSLNRTTTSSQLWQTLQAHRTELAQQWAELDRFDLECGDDYALLLDRTRTPSRAKPTVVAIAVARQIGEVGLPAAKLMSKIKQVTAVLFPDAAISPTLVKQALTELGLVTVRDAFIVATPIAQRFLAKTTSEEESHYE</sequence>
<dbReference type="PATRIC" id="fig|1423715.3.peg.580"/>
<dbReference type="EMBL" id="AZDV01000026">
    <property type="protein sequence ID" value="KRK94584.1"/>
    <property type="molecule type" value="Genomic_DNA"/>
</dbReference>
<dbReference type="OrthoDB" id="2327735at2"/>